<dbReference type="Proteomes" id="UP000814128">
    <property type="component" value="Unassembled WGS sequence"/>
</dbReference>
<protein>
    <submittedName>
        <fullName evidence="1">SPX domain-containing protein</fullName>
    </submittedName>
</protein>
<name>A0ACB8QF23_9AGAM</name>
<comment type="caution">
    <text evidence="1">The sequence shown here is derived from an EMBL/GenBank/DDBJ whole genome shotgun (WGS) entry which is preliminary data.</text>
</comment>
<organism evidence="1 2">
    <name type="scientific">Vararia minispora EC-137</name>
    <dbReference type="NCBI Taxonomy" id="1314806"/>
    <lineage>
        <taxon>Eukaryota</taxon>
        <taxon>Fungi</taxon>
        <taxon>Dikarya</taxon>
        <taxon>Basidiomycota</taxon>
        <taxon>Agaricomycotina</taxon>
        <taxon>Agaricomycetes</taxon>
        <taxon>Russulales</taxon>
        <taxon>Lachnocladiaceae</taxon>
        <taxon>Vararia</taxon>
    </lineage>
</organism>
<accession>A0ACB8QF23</accession>
<reference evidence="1" key="1">
    <citation type="submission" date="2021-02" db="EMBL/GenBank/DDBJ databases">
        <authorList>
            <consortium name="DOE Joint Genome Institute"/>
            <person name="Ahrendt S."/>
            <person name="Looney B.P."/>
            <person name="Miyauchi S."/>
            <person name="Morin E."/>
            <person name="Drula E."/>
            <person name="Courty P.E."/>
            <person name="Chicoki N."/>
            <person name="Fauchery L."/>
            <person name="Kohler A."/>
            <person name="Kuo A."/>
            <person name="Labutti K."/>
            <person name="Pangilinan J."/>
            <person name="Lipzen A."/>
            <person name="Riley R."/>
            <person name="Andreopoulos W."/>
            <person name="He G."/>
            <person name="Johnson J."/>
            <person name="Barry K.W."/>
            <person name="Grigoriev I.V."/>
            <person name="Nagy L."/>
            <person name="Hibbett D."/>
            <person name="Henrissat B."/>
            <person name="Matheny P.B."/>
            <person name="Labbe J."/>
            <person name="Martin F."/>
        </authorList>
    </citation>
    <scope>NUCLEOTIDE SEQUENCE</scope>
    <source>
        <strain evidence="1">EC-137</strain>
    </source>
</reference>
<evidence type="ECO:0000313" key="1">
    <source>
        <dbReference type="EMBL" id="KAI0029901.1"/>
    </source>
</evidence>
<sequence>MHFSKHLAEVLLALPPELSGNAIEYHKLKKLIHGVVDELESLGLSPAVLQQVLRKEPSLASPSGVEVMDVEQSTSSVVDAGAQDTPRIVYELSSGPDEIKPRLRLHVPHTAVAAPVSPQPPPQSRGSLSSESDQSEDADTTVSGDKERDKPGAFVSPVLFNRSGALLYAIQSGDDVLVPLPNDEEFYRILSNALQSLEQLFGSVHDNFVAALRTLSQDVSNVARPLSSTSSFHPHSHTSDPASIRTSLFFQSPSLKSDLSVWREIFQLYVEAEIFENLSERAHGERSIQDAEARLKMFSDRVASRGLGDRHTLRHKDSRAALASFLRLNLLLMNIKKFQFYNSEALRKILKKHAKRTALPPPLLSDTREVDRATLVVPIVLHTLPRTLVQAIGEVLLPIIPHIDDYSCAICTSIAFKPIRLSCRHLFCVRCLVKMQKRGQDNCPMCRALTVSIADRSNVDWALLNFLQDWFPEEAYEKLRANEREAAEEQMEELGIESGTCVIC</sequence>
<proteinExistence type="predicted"/>
<keyword evidence="2" id="KW-1185">Reference proteome</keyword>
<gene>
    <name evidence="1" type="ORF">K488DRAFT_55377</name>
</gene>
<reference evidence="1" key="2">
    <citation type="journal article" date="2022" name="New Phytol.">
        <title>Evolutionary transition to the ectomycorrhizal habit in the genomes of a hyperdiverse lineage of mushroom-forming fungi.</title>
        <authorList>
            <person name="Looney B."/>
            <person name="Miyauchi S."/>
            <person name="Morin E."/>
            <person name="Drula E."/>
            <person name="Courty P.E."/>
            <person name="Kohler A."/>
            <person name="Kuo A."/>
            <person name="LaButti K."/>
            <person name="Pangilinan J."/>
            <person name="Lipzen A."/>
            <person name="Riley R."/>
            <person name="Andreopoulos W."/>
            <person name="He G."/>
            <person name="Johnson J."/>
            <person name="Nolan M."/>
            <person name="Tritt A."/>
            <person name="Barry K.W."/>
            <person name="Grigoriev I.V."/>
            <person name="Nagy L.G."/>
            <person name="Hibbett D."/>
            <person name="Henrissat B."/>
            <person name="Matheny P.B."/>
            <person name="Labbe J."/>
            <person name="Martin F.M."/>
        </authorList>
    </citation>
    <scope>NUCLEOTIDE SEQUENCE</scope>
    <source>
        <strain evidence="1">EC-137</strain>
    </source>
</reference>
<evidence type="ECO:0000313" key="2">
    <source>
        <dbReference type="Proteomes" id="UP000814128"/>
    </source>
</evidence>
<dbReference type="EMBL" id="MU273650">
    <property type="protein sequence ID" value="KAI0029901.1"/>
    <property type="molecule type" value="Genomic_DNA"/>
</dbReference>